<evidence type="ECO:0008006" key="3">
    <source>
        <dbReference type="Google" id="ProtNLM"/>
    </source>
</evidence>
<protein>
    <recommendedName>
        <fullName evidence="3">BclA C-terminal domain-containing protein</fullName>
    </recommendedName>
</protein>
<dbReference type="AlphaFoldDB" id="A0A329MJE8"/>
<keyword evidence="2" id="KW-1185">Reference proteome</keyword>
<dbReference type="Proteomes" id="UP000250369">
    <property type="component" value="Unassembled WGS sequence"/>
</dbReference>
<name>A0A329MJE8_9BACL</name>
<dbReference type="OrthoDB" id="2630663at2"/>
<evidence type="ECO:0000313" key="2">
    <source>
        <dbReference type="Proteomes" id="UP000250369"/>
    </source>
</evidence>
<accession>A0A329MJE8</accession>
<dbReference type="RefSeq" id="WP_113032406.1">
    <property type="nucleotide sequence ID" value="NZ_QMFB01000010.1"/>
</dbReference>
<sequence>MGKCDHKKKKCKRKIILICHPRKKKRKRNIIVVPGPPGPPGPSGTFTPVYAFIFDNADQTLTKTPPGSIARFNQFNQPGSVAVGGILVTANSIAVPVAGDYAVLWEVTFLATDANHQHAAFGVFVNGVLQDSTRSGEAIFMQQQVGSLDGDAILSLQAGDVLTLRSLIPAASTQNDIPLTSIVQYPGANQPINSASLRVVRLSPS</sequence>
<reference evidence="1 2" key="1">
    <citation type="journal article" date="2009" name="Int. J. Syst. Evol. Microbiol.">
        <title>Paenibacillus contaminans sp. nov., isolated from a contaminated laboratory plate.</title>
        <authorList>
            <person name="Chou J.H."/>
            <person name="Lee J.H."/>
            <person name="Lin M.C."/>
            <person name="Chang P.S."/>
            <person name="Arun A.B."/>
            <person name="Young C.C."/>
            <person name="Chen W.M."/>
        </authorList>
    </citation>
    <scope>NUCLEOTIDE SEQUENCE [LARGE SCALE GENOMIC DNA]</scope>
    <source>
        <strain evidence="1 2">CKOBP-6</strain>
    </source>
</reference>
<evidence type="ECO:0000313" key="1">
    <source>
        <dbReference type="EMBL" id="RAV19979.1"/>
    </source>
</evidence>
<gene>
    <name evidence="1" type="ORF">DQG23_18855</name>
</gene>
<comment type="caution">
    <text evidence="1">The sequence shown here is derived from an EMBL/GenBank/DDBJ whole genome shotgun (WGS) entry which is preliminary data.</text>
</comment>
<organism evidence="1 2">
    <name type="scientific">Paenibacillus contaminans</name>
    <dbReference type="NCBI Taxonomy" id="450362"/>
    <lineage>
        <taxon>Bacteria</taxon>
        <taxon>Bacillati</taxon>
        <taxon>Bacillota</taxon>
        <taxon>Bacilli</taxon>
        <taxon>Bacillales</taxon>
        <taxon>Paenibacillaceae</taxon>
        <taxon>Paenibacillus</taxon>
    </lineage>
</organism>
<dbReference type="EMBL" id="QMFB01000010">
    <property type="protein sequence ID" value="RAV19979.1"/>
    <property type="molecule type" value="Genomic_DNA"/>
</dbReference>
<proteinExistence type="predicted"/>